<keyword evidence="3" id="KW-0809">Transit peptide</keyword>
<keyword evidence="7" id="KW-1185">Reference proteome</keyword>
<dbReference type="EMBL" id="JAPXFL010000089">
    <property type="protein sequence ID" value="KAK9496339.1"/>
    <property type="molecule type" value="Genomic_DNA"/>
</dbReference>
<dbReference type="InterPro" id="IPR045853">
    <property type="entry name" value="Pep_chain_release_fac_I_sf"/>
</dbReference>
<evidence type="ECO:0000256" key="3">
    <source>
        <dbReference type="ARBA" id="ARBA00022946"/>
    </source>
</evidence>
<accession>A0AAW1CEC5</accession>
<dbReference type="EMBL" id="JAPXFL010000089">
    <property type="protein sequence ID" value="KAK9496338.1"/>
    <property type="molecule type" value="Genomic_DNA"/>
</dbReference>
<gene>
    <name evidence="6" type="ORF">O3M35_013356</name>
</gene>
<dbReference type="AlphaFoldDB" id="A0AAW1CEC5"/>
<protein>
    <recommendedName>
        <fullName evidence="5">Prokaryotic-type class I peptide chain release factors domain-containing protein</fullName>
    </recommendedName>
</protein>
<comment type="caution">
    <text evidence="6">The sequence shown here is derived from an EMBL/GenBank/DDBJ whole genome shotgun (WGS) entry which is preliminary data.</text>
</comment>
<evidence type="ECO:0000256" key="4">
    <source>
        <dbReference type="ARBA" id="ARBA00023128"/>
    </source>
</evidence>
<dbReference type="SUPFAM" id="SSF75620">
    <property type="entry name" value="Release factor"/>
    <property type="match status" value="1"/>
</dbReference>
<evidence type="ECO:0000313" key="7">
    <source>
        <dbReference type="Proteomes" id="UP001461498"/>
    </source>
</evidence>
<dbReference type="GO" id="GO:0005739">
    <property type="term" value="C:mitochondrion"/>
    <property type="evidence" value="ECO:0007669"/>
    <property type="project" value="UniProtKB-SubCell"/>
</dbReference>
<name>A0AAW1CEC5_9HEMI</name>
<dbReference type="Pfam" id="PF00472">
    <property type="entry name" value="RF-1"/>
    <property type="match status" value="1"/>
</dbReference>
<dbReference type="PANTHER" id="PTHR46203">
    <property type="entry name" value="PROBABLE PEPTIDE CHAIN RELEASE FACTOR C12ORF65"/>
    <property type="match status" value="1"/>
</dbReference>
<evidence type="ECO:0000256" key="2">
    <source>
        <dbReference type="ARBA" id="ARBA00010835"/>
    </source>
</evidence>
<evidence type="ECO:0000256" key="1">
    <source>
        <dbReference type="ARBA" id="ARBA00004173"/>
    </source>
</evidence>
<dbReference type="InterPro" id="IPR052405">
    <property type="entry name" value="Mito_Transl_Release_Factor"/>
</dbReference>
<evidence type="ECO:0000313" key="6">
    <source>
        <dbReference type="EMBL" id="KAK9496339.1"/>
    </source>
</evidence>
<dbReference type="PANTHER" id="PTHR46203:SF1">
    <property type="entry name" value="MITOCHONDRIAL TRANSLATION RELEASE FACTOR IN RESCUE"/>
    <property type="match status" value="1"/>
</dbReference>
<keyword evidence="4" id="KW-0496">Mitochondrion</keyword>
<dbReference type="GO" id="GO:0003747">
    <property type="term" value="F:translation release factor activity"/>
    <property type="evidence" value="ECO:0007669"/>
    <property type="project" value="InterPro"/>
</dbReference>
<reference evidence="6 7" key="1">
    <citation type="submission" date="2022-12" db="EMBL/GenBank/DDBJ databases">
        <title>Chromosome-level genome assembly of true bugs.</title>
        <authorList>
            <person name="Ma L."/>
            <person name="Li H."/>
        </authorList>
    </citation>
    <scope>NUCLEOTIDE SEQUENCE [LARGE SCALE GENOMIC DNA]</scope>
    <source>
        <strain evidence="6">Lab_2022b</strain>
    </source>
</reference>
<sequence>MNQNFRSFFTSTFLKSKHLIDRSKVPKLVENELEEQFIKGSGPGGSNVNTNSNCVLLKHIPTGTVVKCHESRLLEMNRKIARELLIKKLDNLFNGEMSIENQLKAINEKKNYKEDNKKKRLRLVKEKWKESRTIK</sequence>
<comment type="subcellular location">
    <subcellularLocation>
        <location evidence="1">Mitochondrion</location>
    </subcellularLocation>
</comment>
<organism evidence="6 7">
    <name type="scientific">Rhynocoris fuscipes</name>
    <dbReference type="NCBI Taxonomy" id="488301"/>
    <lineage>
        <taxon>Eukaryota</taxon>
        <taxon>Metazoa</taxon>
        <taxon>Ecdysozoa</taxon>
        <taxon>Arthropoda</taxon>
        <taxon>Hexapoda</taxon>
        <taxon>Insecta</taxon>
        <taxon>Pterygota</taxon>
        <taxon>Neoptera</taxon>
        <taxon>Paraneoptera</taxon>
        <taxon>Hemiptera</taxon>
        <taxon>Heteroptera</taxon>
        <taxon>Panheteroptera</taxon>
        <taxon>Cimicomorpha</taxon>
        <taxon>Reduviidae</taxon>
        <taxon>Harpactorinae</taxon>
        <taxon>Harpactorini</taxon>
        <taxon>Rhynocoris</taxon>
    </lineage>
</organism>
<dbReference type="Gene3D" id="3.30.160.20">
    <property type="match status" value="1"/>
</dbReference>
<feature type="domain" description="Prokaryotic-type class I peptide chain release factors" evidence="5">
    <location>
        <begin position="28"/>
        <end position="124"/>
    </location>
</feature>
<dbReference type="Proteomes" id="UP001461498">
    <property type="component" value="Unassembled WGS sequence"/>
</dbReference>
<proteinExistence type="inferred from homology"/>
<comment type="similarity">
    <text evidence="2">Belongs to the prokaryotic/mitochondrial release factor family.</text>
</comment>
<dbReference type="InterPro" id="IPR000352">
    <property type="entry name" value="Pep_chain_release_fac_I"/>
</dbReference>
<evidence type="ECO:0000259" key="5">
    <source>
        <dbReference type="Pfam" id="PF00472"/>
    </source>
</evidence>